<dbReference type="Proteomes" id="UP001597371">
    <property type="component" value="Unassembled WGS sequence"/>
</dbReference>
<dbReference type="PANTHER" id="PTHR43731">
    <property type="entry name" value="RHOMBOID PROTEASE"/>
    <property type="match status" value="1"/>
</dbReference>
<dbReference type="EMBL" id="JBHUIJ010000017">
    <property type="protein sequence ID" value="MFD2238468.1"/>
    <property type="molecule type" value="Genomic_DNA"/>
</dbReference>
<evidence type="ECO:0000256" key="1">
    <source>
        <dbReference type="ARBA" id="ARBA00004141"/>
    </source>
</evidence>
<dbReference type="PANTHER" id="PTHR43731:SF26">
    <property type="entry name" value="RHOMBOID-LIKE PROTEIN 10, CHLOROPLASTIC"/>
    <property type="match status" value="1"/>
</dbReference>
<dbReference type="InterPro" id="IPR035952">
    <property type="entry name" value="Rhomboid-like_sf"/>
</dbReference>
<name>A0ABW5CRK5_9HYPH</name>
<dbReference type="GO" id="GO:0006508">
    <property type="term" value="P:proteolysis"/>
    <property type="evidence" value="ECO:0007669"/>
    <property type="project" value="UniProtKB-KW"/>
</dbReference>
<evidence type="ECO:0000256" key="3">
    <source>
        <dbReference type="ARBA" id="ARBA00022989"/>
    </source>
</evidence>
<gene>
    <name evidence="7" type="ORF">ACFSKQ_13515</name>
</gene>
<accession>A0ABW5CRK5</accession>
<evidence type="ECO:0000313" key="8">
    <source>
        <dbReference type="Proteomes" id="UP001597371"/>
    </source>
</evidence>
<feature type="domain" description="Peptidase S54 rhomboid" evidence="6">
    <location>
        <begin position="80"/>
        <end position="234"/>
    </location>
</feature>
<comment type="caution">
    <text evidence="7">The sequence shown here is derived from an EMBL/GenBank/DDBJ whole genome shotgun (WGS) entry which is preliminary data.</text>
</comment>
<keyword evidence="8" id="KW-1185">Reference proteome</keyword>
<feature type="transmembrane region" description="Helical" evidence="5">
    <location>
        <begin position="24"/>
        <end position="41"/>
    </location>
</feature>
<sequence length="246" mass="26277">MDAHVRNGTPPIQGAPANPPAFNVPRIVLALIAALVFVHLWRMQLLSASQDTLVILDYAFIAGCYRDLADFCQVRPDGADYWSPVTHAFLHGDWTHLAANCAWLLAFGTPVARRLHTVRFLVFCLLGALAGAGLFYVVNPTIAAPMIGASGVVSAVMGGAARFALGRFGRLGNREVALAPRLTVLQSLSDRTVLFFVGIFFATNLLLGSGLGSAFGGGPIAWEAHLGGFALGFLGFAFFDPRPPRR</sequence>
<reference evidence="8" key="1">
    <citation type="journal article" date="2019" name="Int. J. Syst. Evol. Microbiol.">
        <title>The Global Catalogue of Microorganisms (GCM) 10K type strain sequencing project: providing services to taxonomists for standard genome sequencing and annotation.</title>
        <authorList>
            <consortium name="The Broad Institute Genomics Platform"/>
            <consortium name="The Broad Institute Genome Sequencing Center for Infectious Disease"/>
            <person name="Wu L."/>
            <person name="Ma J."/>
        </authorList>
    </citation>
    <scope>NUCLEOTIDE SEQUENCE [LARGE SCALE GENOMIC DNA]</scope>
    <source>
        <strain evidence="8">ZS-35-S2</strain>
    </source>
</reference>
<dbReference type="InterPro" id="IPR050925">
    <property type="entry name" value="Rhomboid_protease_S54"/>
</dbReference>
<dbReference type="RefSeq" id="WP_209736493.1">
    <property type="nucleotide sequence ID" value="NZ_CP072611.1"/>
</dbReference>
<feature type="transmembrane region" description="Helical" evidence="5">
    <location>
        <begin position="120"/>
        <end position="138"/>
    </location>
</feature>
<keyword evidence="7" id="KW-0645">Protease</keyword>
<feature type="transmembrane region" description="Helical" evidence="5">
    <location>
        <begin position="193"/>
        <end position="214"/>
    </location>
</feature>
<proteinExistence type="predicted"/>
<dbReference type="Gene3D" id="1.20.1540.10">
    <property type="entry name" value="Rhomboid-like"/>
    <property type="match status" value="1"/>
</dbReference>
<evidence type="ECO:0000256" key="5">
    <source>
        <dbReference type="SAM" id="Phobius"/>
    </source>
</evidence>
<organism evidence="7 8">
    <name type="scientific">Aureimonas populi</name>
    <dbReference type="NCBI Taxonomy" id="1701758"/>
    <lineage>
        <taxon>Bacteria</taxon>
        <taxon>Pseudomonadati</taxon>
        <taxon>Pseudomonadota</taxon>
        <taxon>Alphaproteobacteria</taxon>
        <taxon>Hyphomicrobiales</taxon>
        <taxon>Aurantimonadaceae</taxon>
        <taxon>Aureimonas</taxon>
    </lineage>
</organism>
<dbReference type="GO" id="GO:0008233">
    <property type="term" value="F:peptidase activity"/>
    <property type="evidence" value="ECO:0007669"/>
    <property type="project" value="UniProtKB-KW"/>
</dbReference>
<keyword evidence="2 5" id="KW-0812">Transmembrane</keyword>
<evidence type="ECO:0000259" key="6">
    <source>
        <dbReference type="Pfam" id="PF01694"/>
    </source>
</evidence>
<keyword evidence="4 5" id="KW-0472">Membrane</keyword>
<comment type="subcellular location">
    <subcellularLocation>
        <location evidence="1">Membrane</location>
        <topology evidence="1">Multi-pass membrane protein</topology>
    </subcellularLocation>
</comment>
<dbReference type="InterPro" id="IPR022764">
    <property type="entry name" value="Peptidase_S54_rhomboid_dom"/>
</dbReference>
<evidence type="ECO:0000256" key="4">
    <source>
        <dbReference type="ARBA" id="ARBA00023136"/>
    </source>
</evidence>
<keyword evidence="7" id="KW-0378">Hydrolase</keyword>
<dbReference type="SUPFAM" id="SSF144091">
    <property type="entry name" value="Rhomboid-like"/>
    <property type="match status" value="1"/>
</dbReference>
<dbReference type="EC" id="3.4.21.-" evidence="7"/>
<evidence type="ECO:0000256" key="2">
    <source>
        <dbReference type="ARBA" id="ARBA00022692"/>
    </source>
</evidence>
<dbReference type="Pfam" id="PF01694">
    <property type="entry name" value="Rhomboid"/>
    <property type="match status" value="1"/>
</dbReference>
<keyword evidence="3 5" id="KW-1133">Transmembrane helix</keyword>
<protein>
    <submittedName>
        <fullName evidence="7">Rhomboid family intramembrane serine protease</fullName>
        <ecNumber evidence="7">3.4.21.-</ecNumber>
    </submittedName>
</protein>
<evidence type="ECO:0000313" key="7">
    <source>
        <dbReference type="EMBL" id="MFD2238468.1"/>
    </source>
</evidence>
<feature type="transmembrane region" description="Helical" evidence="5">
    <location>
        <begin position="144"/>
        <end position="165"/>
    </location>
</feature>
<feature type="transmembrane region" description="Helical" evidence="5">
    <location>
        <begin position="220"/>
        <end position="239"/>
    </location>
</feature>